<dbReference type="Pfam" id="PF13614">
    <property type="entry name" value="AAA_31"/>
    <property type="match status" value="1"/>
</dbReference>
<evidence type="ECO:0000256" key="1">
    <source>
        <dbReference type="ARBA" id="ARBA00007316"/>
    </source>
</evidence>
<keyword evidence="6" id="KW-0067">ATP-binding</keyword>
<feature type="region of interest" description="Disordered" evidence="9">
    <location>
        <begin position="1"/>
        <end position="21"/>
    </location>
</feature>
<dbReference type="PANTHER" id="PTHR32309:SF13">
    <property type="entry name" value="FERRIC ENTEROBACTIN TRANSPORT PROTEIN FEPE"/>
    <property type="match status" value="1"/>
</dbReference>
<dbReference type="OrthoDB" id="9794577at2"/>
<comment type="catalytic activity">
    <reaction evidence="8">
        <text>L-tyrosyl-[protein] + ATP = O-phospho-L-tyrosyl-[protein] + ADP + H(+)</text>
        <dbReference type="Rhea" id="RHEA:10596"/>
        <dbReference type="Rhea" id="RHEA-COMP:10136"/>
        <dbReference type="Rhea" id="RHEA-COMP:20101"/>
        <dbReference type="ChEBI" id="CHEBI:15378"/>
        <dbReference type="ChEBI" id="CHEBI:30616"/>
        <dbReference type="ChEBI" id="CHEBI:46858"/>
        <dbReference type="ChEBI" id="CHEBI:61978"/>
        <dbReference type="ChEBI" id="CHEBI:456216"/>
        <dbReference type="EC" id="2.7.10.2"/>
    </reaction>
</comment>
<dbReference type="CDD" id="cd05387">
    <property type="entry name" value="BY-kinase"/>
    <property type="match status" value="1"/>
</dbReference>
<dbReference type="EMBL" id="QXJM01000027">
    <property type="protein sequence ID" value="RIE04293.1"/>
    <property type="molecule type" value="Genomic_DNA"/>
</dbReference>
<evidence type="ECO:0000259" key="10">
    <source>
        <dbReference type="Pfam" id="PF13614"/>
    </source>
</evidence>
<dbReference type="GO" id="GO:0005524">
    <property type="term" value="F:ATP binding"/>
    <property type="evidence" value="ECO:0007669"/>
    <property type="project" value="UniProtKB-KW"/>
</dbReference>
<evidence type="ECO:0000256" key="7">
    <source>
        <dbReference type="ARBA" id="ARBA00023137"/>
    </source>
</evidence>
<evidence type="ECO:0000256" key="4">
    <source>
        <dbReference type="ARBA" id="ARBA00022741"/>
    </source>
</evidence>
<evidence type="ECO:0000256" key="5">
    <source>
        <dbReference type="ARBA" id="ARBA00022777"/>
    </source>
</evidence>
<comment type="similarity">
    <text evidence="1">Belongs to the CpsD/CapB family.</text>
</comment>
<evidence type="ECO:0000256" key="2">
    <source>
        <dbReference type="ARBA" id="ARBA00011903"/>
    </source>
</evidence>
<evidence type="ECO:0000256" key="8">
    <source>
        <dbReference type="ARBA" id="ARBA00051245"/>
    </source>
</evidence>
<protein>
    <recommendedName>
        <fullName evidence="2">non-specific protein-tyrosine kinase</fullName>
        <ecNumber evidence="2">2.7.10.2</ecNumber>
    </recommendedName>
</protein>
<dbReference type="EC" id="2.7.10.2" evidence="2"/>
<evidence type="ECO:0000256" key="6">
    <source>
        <dbReference type="ARBA" id="ARBA00022840"/>
    </source>
</evidence>
<evidence type="ECO:0000256" key="3">
    <source>
        <dbReference type="ARBA" id="ARBA00022679"/>
    </source>
</evidence>
<evidence type="ECO:0000313" key="11">
    <source>
        <dbReference type="EMBL" id="RIE04293.1"/>
    </source>
</evidence>
<keyword evidence="4" id="KW-0547">Nucleotide-binding</keyword>
<dbReference type="InterPro" id="IPR027417">
    <property type="entry name" value="P-loop_NTPase"/>
</dbReference>
<dbReference type="RefSeq" id="WP_119148334.1">
    <property type="nucleotide sequence ID" value="NZ_JBHSOV010000042.1"/>
</dbReference>
<reference evidence="11 12" key="1">
    <citation type="submission" date="2018-09" db="EMBL/GenBank/DDBJ databases">
        <title>Cohnella cavernae sp. nov., isolated from a karst cave.</title>
        <authorList>
            <person name="Zhu H."/>
        </authorList>
    </citation>
    <scope>NUCLEOTIDE SEQUENCE [LARGE SCALE GENOMIC DNA]</scope>
    <source>
        <strain evidence="11 12">K2E09-144</strain>
    </source>
</reference>
<dbReference type="GO" id="GO:0004715">
    <property type="term" value="F:non-membrane spanning protein tyrosine kinase activity"/>
    <property type="evidence" value="ECO:0007669"/>
    <property type="project" value="UniProtKB-EC"/>
</dbReference>
<organism evidence="11 12">
    <name type="scientific">Cohnella faecalis</name>
    <dbReference type="NCBI Taxonomy" id="2315694"/>
    <lineage>
        <taxon>Bacteria</taxon>
        <taxon>Bacillati</taxon>
        <taxon>Bacillota</taxon>
        <taxon>Bacilli</taxon>
        <taxon>Bacillales</taxon>
        <taxon>Paenibacillaceae</taxon>
        <taxon>Cohnella</taxon>
    </lineage>
</organism>
<dbReference type="AlphaFoldDB" id="A0A398CP02"/>
<dbReference type="GO" id="GO:0042802">
    <property type="term" value="F:identical protein binding"/>
    <property type="evidence" value="ECO:0007669"/>
    <property type="project" value="UniProtKB-ARBA"/>
</dbReference>
<dbReference type="GO" id="GO:0005886">
    <property type="term" value="C:plasma membrane"/>
    <property type="evidence" value="ECO:0007669"/>
    <property type="project" value="UniProtKB-ARBA"/>
</dbReference>
<keyword evidence="12" id="KW-1185">Reference proteome</keyword>
<dbReference type="SUPFAM" id="SSF52540">
    <property type="entry name" value="P-loop containing nucleoside triphosphate hydrolases"/>
    <property type="match status" value="1"/>
</dbReference>
<dbReference type="InterPro" id="IPR050445">
    <property type="entry name" value="Bact_polysacc_biosynth/exp"/>
</dbReference>
<sequence>MSNFTPKSNKRPIVVHSNPKSPASEAYRNLRTNIQFSAIDEQVRTIMVTSAGPGEGKSTTSCNLAATYAQTEQKVLLIDADLRKPTVHHTFGCSNRFGLTHVLTNQCQYKEVILESYVPNLSILPAGAIPPNPSELLASNRMRAFIDEIKKEFDIIIIDSPPVIAVTDAQIVATRCDGVVLVVDYGNVKIAQAQKAKEKLEHVNARILGVVMNNVKRSVKDEYYYYYGENS</sequence>
<feature type="domain" description="AAA" evidence="10">
    <location>
        <begin position="44"/>
        <end position="188"/>
    </location>
</feature>
<keyword evidence="3 11" id="KW-0808">Transferase</keyword>
<dbReference type="InterPro" id="IPR005702">
    <property type="entry name" value="Wzc-like_C"/>
</dbReference>
<comment type="caution">
    <text evidence="11">The sequence shown here is derived from an EMBL/GenBank/DDBJ whole genome shotgun (WGS) entry which is preliminary data.</text>
</comment>
<name>A0A398CP02_9BACL</name>
<dbReference type="Gene3D" id="3.40.50.300">
    <property type="entry name" value="P-loop containing nucleotide triphosphate hydrolases"/>
    <property type="match status" value="1"/>
</dbReference>
<accession>A0A398CP02</accession>
<dbReference type="Proteomes" id="UP000266340">
    <property type="component" value="Unassembled WGS sequence"/>
</dbReference>
<dbReference type="NCBIfam" id="TIGR01007">
    <property type="entry name" value="eps_fam"/>
    <property type="match status" value="1"/>
</dbReference>
<keyword evidence="7" id="KW-0829">Tyrosine-protein kinase</keyword>
<evidence type="ECO:0000313" key="12">
    <source>
        <dbReference type="Proteomes" id="UP000266340"/>
    </source>
</evidence>
<dbReference type="PANTHER" id="PTHR32309">
    <property type="entry name" value="TYROSINE-PROTEIN KINASE"/>
    <property type="match status" value="1"/>
</dbReference>
<dbReference type="InterPro" id="IPR025669">
    <property type="entry name" value="AAA_dom"/>
</dbReference>
<proteinExistence type="inferred from homology"/>
<evidence type="ECO:0000256" key="9">
    <source>
        <dbReference type="SAM" id="MobiDB-lite"/>
    </source>
</evidence>
<keyword evidence="5 11" id="KW-0418">Kinase</keyword>
<dbReference type="FunFam" id="3.40.50.300:FF:000527">
    <property type="entry name" value="Tyrosine-protein kinase etk"/>
    <property type="match status" value="1"/>
</dbReference>
<gene>
    <name evidence="11" type="ORF">D3H35_06685</name>
</gene>